<feature type="compositionally biased region" description="Polar residues" evidence="1">
    <location>
        <begin position="203"/>
        <end position="220"/>
    </location>
</feature>
<protein>
    <recommendedName>
        <fullName evidence="4">DUF1102 domain-containing protein</fullName>
    </recommendedName>
</protein>
<accession>A0A7J9SFV0</accession>
<reference evidence="2 3" key="1">
    <citation type="submission" date="2020-08" db="EMBL/GenBank/DDBJ databases">
        <authorList>
            <person name="Seo M.-J."/>
        </authorList>
    </citation>
    <scope>NUCLEOTIDE SEQUENCE [LARGE SCALE GENOMIC DNA]</scope>
    <source>
        <strain evidence="2 3">MBLA0160</strain>
    </source>
</reference>
<feature type="region of interest" description="Disordered" evidence="1">
    <location>
        <begin position="199"/>
        <end position="220"/>
    </location>
</feature>
<keyword evidence="3" id="KW-1185">Reference proteome</keyword>
<dbReference type="Proteomes" id="UP000546257">
    <property type="component" value="Unassembled WGS sequence"/>
</dbReference>
<evidence type="ECO:0008006" key="4">
    <source>
        <dbReference type="Google" id="ProtNLM"/>
    </source>
</evidence>
<sequence>MGALTAGSAATFGTAASTTFNLNDRKVGANITTDSSGAVALTDQGNAGNIINETGGELEIDFAQGRATGVNVGSVVSVGGANPNNPSASAFTITNQTTAPIELDIQFEAGTNYSANSDGSELVFRFDNTNFSVAGNNRPKYIAVTADSVGNPFNGSEVVSDFDSSGDTGSVSYDAPFGGDDQSIPAGGTVLAAITVNADEPSSDPSENLSGTLDLTATQV</sequence>
<evidence type="ECO:0000313" key="3">
    <source>
        <dbReference type="Proteomes" id="UP000546257"/>
    </source>
</evidence>
<evidence type="ECO:0000256" key="1">
    <source>
        <dbReference type="SAM" id="MobiDB-lite"/>
    </source>
</evidence>
<dbReference type="RefSeq" id="WP_185192212.1">
    <property type="nucleotide sequence ID" value="NZ_JACKXD010000002.1"/>
</dbReference>
<comment type="caution">
    <text evidence="2">The sequence shown here is derived from an EMBL/GenBank/DDBJ whole genome shotgun (WGS) entry which is preliminary data.</text>
</comment>
<dbReference type="AlphaFoldDB" id="A0A7J9SFV0"/>
<name>A0A7J9SFV0_9EURY</name>
<dbReference type="EMBL" id="JACKXD010000002">
    <property type="protein sequence ID" value="MBB6645844.1"/>
    <property type="molecule type" value="Genomic_DNA"/>
</dbReference>
<proteinExistence type="predicted"/>
<evidence type="ECO:0000313" key="2">
    <source>
        <dbReference type="EMBL" id="MBB6645844.1"/>
    </source>
</evidence>
<organism evidence="2 3">
    <name type="scientific">Halobellus ruber</name>
    <dbReference type="NCBI Taxonomy" id="2761102"/>
    <lineage>
        <taxon>Archaea</taxon>
        <taxon>Methanobacteriati</taxon>
        <taxon>Methanobacteriota</taxon>
        <taxon>Stenosarchaea group</taxon>
        <taxon>Halobacteria</taxon>
        <taxon>Halobacteriales</taxon>
        <taxon>Haloferacaceae</taxon>
        <taxon>Halobellus</taxon>
    </lineage>
</organism>
<gene>
    <name evidence="2" type="ORF">H5V44_06005</name>
</gene>